<sequence length="50" mass="4893">MSLGGGIDGSAFEAAPPPNLPGAPADTILSLAACVISATVPVREESQVIT</sequence>
<accession>A0A7I8KRB9</accession>
<gene>
    <name evidence="1" type="ORF">SI8410_08011057</name>
</gene>
<organism evidence="1 2">
    <name type="scientific">Spirodela intermedia</name>
    <name type="common">Intermediate duckweed</name>
    <dbReference type="NCBI Taxonomy" id="51605"/>
    <lineage>
        <taxon>Eukaryota</taxon>
        <taxon>Viridiplantae</taxon>
        <taxon>Streptophyta</taxon>
        <taxon>Embryophyta</taxon>
        <taxon>Tracheophyta</taxon>
        <taxon>Spermatophyta</taxon>
        <taxon>Magnoliopsida</taxon>
        <taxon>Liliopsida</taxon>
        <taxon>Araceae</taxon>
        <taxon>Lemnoideae</taxon>
        <taxon>Spirodela</taxon>
    </lineage>
</organism>
<dbReference type="AlphaFoldDB" id="A0A7I8KRB9"/>
<evidence type="ECO:0000313" key="2">
    <source>
        <dbReference type="Proteomes" id="UP000663760"/>
    </source>
</evidence>
<reference evidence="1" key="1">
    <citation type="submission" date="2020-02" db="EMBL/GenBank/DDBJ databases">
        <authorList>
            <person name="Scholz U."/>
            <person name="Mascher M."/>
            <person name="Fiebig A."/>
        </authorList>
    </citation>
    <scope>NUCLEOTIDE SEQUENCE</scope>
</reference>
<evidence type="ECO:0000313" key="1">
    <source>
        <dbReference type="EMBL" id="CAA7400379.1"/>
    </source>
</evidence>
<proteinExistence type="predicted"/>
<name>A0A7I8KRB9_SPIIN</name>
<protein>
    <submittedName>
        <fullName evidence="1">Uncharacterized protein</fullName>
    </submittedName>
</protein>
<dbReference type="EMBL" id="LR746271">
    <property type="protein sequence ID" value="CAA7400379.1"/>
    <property type="molecule type" value="Genomic_DNA"/>
</dbReference>
<dbReference type="Proteomes" id="UP000663760">
    <property type="component" value="Chromosome 8"/>
</dbReference>
<keyword evidence="2" id="KW-1185">Reference proteome</keyword>